<dbReference type="GO" id="GO:0052689">
    <property type="term" value="F:carboxylic ester hydrolase activity"/>
    <property type="evidence" value="ECO:0007669"/>
    <property type="project" value="InterPro"/>
</dbReference>
<evidence type="ECO:0000313" key="4">
    <source>
        <dbReference type="EMBL" id="MBF4763759.1"/>
    </source>
</evidence>
<feature type="domain" description="AB hydrolase-1" evidence="3">
    <location>
        <begin position="31"/>
        <end position="256"/>
    </location>
</feature>
<dbReference type="PANTHER" id="PTHR11614">
    <property type="entry name" value="PHOSPHOLIPASE-RELATED"/>
    <property type="match status" value="1"/>
</dbReference>
<feature type="site" description="Important for substrate specificity" evidence="2">
    <location>
        <position position="155"/>
    </location>
</feature>
<dbReference type="InterPro" id="IPR012354">
    <property type="entry name" value="Esterase_lipase"/>
</dbReference>
<sequence length="263" mass="28295">MAPSTPLPEIARETLSAPARPELTGGRRIGVLLSHGLTGNPTSMNPWGRYLADQGYAVEVPLLPGHGTTWEDANKTSFADWYGVINATFDRLRADVDAVVVGGLSMGGAIALRLAADRGDQVAGIVVVNPALASRRKDLLALPLLKHAVGGFPAIGNDIKKPGGNEYPYPKTPLKALHSFVQQWKPLIADLPRITQPLLVFRSVDDHVVDSSSVPIITREVSSRDVTERLLENSFHVATLDNDAPLIFEESAAFVARVTADVR</sequence>
<evidence type="ECO:0000313" key="5">
    <source>
        <dbReference type="Proteomes" id="UP000640489"/>
    </source>
</evidence>
<gene>
    <name evidence="4" type="ORF">ISU07_11540</name>
</gene>
<keyword evidence="5" id="KW-1185">Reference proteome</keyword>
<dbReference type="Pfam" id="PF12697">
    <property type="entry name" value="Abhydrolase_6"/>
    <property type="match status" value="1"/>
</dbReference>
<dbReference type="Proteomes" id="UP000640489">
    <property type="component" value="Unassembled WGS sequence"/>
</dbReference>
<accession>A0A930VA68</accession>
<dbReference type="InterPro" id="IPR051044">
    <property type="entry name" value="MAG_DAG_Lipase"/>
</dbReference>
<dbReference type="PIRSF" id="PIRSF017388">
    <property type="entry name" value="Esterase_lipase"/>
    <property type="match status" value="1"/>
</dbReference>
<evidence type="ECO:0000256" key="1">
    <source>
        <dbReference type="PIRSR" id="PIRSR017388-1"/>
    </source>
</evidence>
<feature type="active site" description="Charge relay system" evidence="1">
    <location>
        <position position="236"/>
    </location>
</feature>
<proteinExistence type="predicted"/>
<evidence type="ECO:0000259" key="3">
    <source>
        <dbReference type="Pfam" id="PF12697"/>
    </source>
</evidence>
<comment type="caution">
    <text evidence="4">The sequence shown here is derived from an EMBL/GenBank/DDBJ whole genome shotgun (WGS) entry which is preliminary data.</text>
</comment>
<feature type="active site" description="Charge relay system" evidence="1">
    <location>
        <position position="206"/>
    </location>
</feature>
<dbReference type="InterPro" id="IPR000073">
    <property type="entry name" value="AB_hydrolase_1"/>
</dbReference>
<keyword evidence="4" id="KW-0378">Hydrolase</keyword>
<evidence type="ECO:0000256" key="2">
    <source>
        <dbReference type="PIRSR" id="PIRSR017388-3"/>
    </source>
</evidence>
<dbReference type="RefSeq" id="WP_194706954.1">
    <property type="nucleotide sequence ID" value="NZ_JADKPN010000006.1"/>
</dbReference>
<reference evidence="4" key="1">
    <citation type="submission" date="2020-11" db="EMBL/GenBank/DDBJ databases">
        <title>Nocardioides sp. nov., isolated from Soil of Cynanchum wilfordii Hemsley rhizosphere.</title>
        <authorList>
            <person name="Lee J.-S."/>
            <person name="Suh M.K."/>
            <person name="Kim J.-S."/>
        </authorList>
    </citation>
    <scope>NUCLEOTIDE SEQUENCE</scope>
    <source>
        <strain evidence="4">KCTC 19275</strain>
    </source>
</reference>
<dbReference type="SUPFAM" id="SSF53474">
    <property type="entry name" value="alpha/beta-Hydrolases"/>
    <property type="match status" value="1"/>
</dbReference>
<dbReference type="InterPro" id="IPR029058">
    <property type="entry name" value="AB_hydrolase_fold"/>
</dbReference>
<organism evidence="4 5">
    <name type="scientific">Nocardioides islandensis</name>
    <dbReference type="NCBI Taxonomy" id="433663"/>
    <lineage>
        <taxon>Bacteria</taxon>
        <taxon>Bacillati</taxon>
        <taxon>Actinomycetota</taxon>
        <taxon>Actinomycetes</taxon>
        <taxon>Propionibacteriales</taxon>
        <taxon>Nocardioidaceae</taxon>
        <taxon>Nocardioides</taxon>
    </lineage>
</organism>
<name>A0A930VA68_9ACTN</name>
<protein>
    <submittedName>
        <fullName evidence="4">Alpha/beta fold hydrolase</fullName>
    </submittedName>
</protein>
<dbReference type="EMBL" id="JADKPN010000006">
    <property type="protein sequence ID" value="MBF4763759.1"/>
    <property type="molecule type" value="Genomic_DNA"/>
</dbReference>
<feature type="active site" description="Nucleophile" evidence="1">
    <location>
        <position position="105"/>
    </location>
</feature>
<dbReference type="Gene3D" id="3.40.50.1820">
    <property type="entry name" value="alpha/beta hydrolase"/>
    <property type="match status" value="1"/>
</dbReference>
<dbReference type="AlphaFoldDB" id="A0A930VA68"/>